<keyword evidence="3" id="KW-1185">Reference proteome</keyword>
<feature type="region of interest" description="Disordered" evidence="1">
    <location>
        <begin position="484"/>
        <end position="511"/>
    </location>
</feature>
<evidence type="ECO:0000313" key="2">
    <source>
        <dbReference type="EMBL" id="SMY09278.1"/>
    </source>
</evidence>
<dbReference type="Pfam" id="PF01663">
    <property type="entry name" value="Phosphodiest"/>
    <property type="match status" value="1"/>
</dbReference>
<protein>
    <submittedName>
        <fullName evidence="2">Type I phosphodiesterase / nucleotide pyrophosphatase</fullName>
    </submittedName>
</protein>
<dbReference type="AlphaFoldDB" id="A0A238LI27"/>
<dbReference type="InterPro" id="IPR002591">
    <property type="entry name" value="Phosphodiest/P_Trfase"/>
</dbReference>
<sequence>MTKRVLMIGLDGATFTLFKPLSAQGVLPFLTKMIEEGTAAQLMSTRNPLTPPAWTSMTTGVSPEVHGIYDFLRPAYLEDGGVYLKVNDRRLNRAETIFSMINRSGLRGTALNFYGYAPAPKTDGYTVAGFVPWKHLRHGIHPPELFDILKKSKGFDYRDLGMDIGEEKKVVQGLDASENDEWIELQNVRDLAWTEVTCRMMETDRTELTAVVLDGPDKIQHLFWRYVDPDGYAGEPGKETERVRAMVVDFYRRMDDNIRRMVETAGPDTNVIITSDHGFGPTTEIFYVNQWLADHGYLVWDESATLDAKGQLTSDKIRDHLGMIDWRKTKAFCATPSSNGIYIKPYLNGNGVHPDDYMDFALKMRQELLEWKDPDTGTPVVVGAEMNKMRGVNYVEPCPDITLHLRDGGFVSILNSDKCVVQRPLADGTHRPEGVFIGYGPDFRRDETLDPLNLLDMTPLMLALLGVPVPKNLEGRVPEEALEPGFEHATGGSSLTVSEAEAQDISEPTEEERQILLRQMQKLGYMD</sequence>
<gene>
    <name evidence="2" type="ORF">LOM8899_03443</name>
</gene>
<organism evidence="2 3">
    <name type="scientific">Flavimaricola marinus</name>
    <dbReference type="NCBI Taxonomy" id="1819565"/>
    <lineage>
        <taxon>Bacteria</taxon>
        <taxon>Pseudomonadati</taxon>
        <taxon>Pseudomonadota</taxon>
        <taxon>Alphaproteobacteria</taxon>
        <taxon>Rhodobacterales</taxon>
        <taxon>Paracoccaceae</taxon>
        <taxon>Flavimaricola</taxon>
    </lineage>
</organism>
<dbReference type="EMBL" id="FXZK01000008">
    <property type="protein sequence ID" value="SMY09278.1"/>
    <property type="molecule type" value="Genomic_DNA"/>
</dbReference>
<feature type="compositionally biased region" description="Acidic residues" evidence="1">
    <location>
        <begin position="501"/>
        <end position="510"/>
    </location>
</feature>
<proteinExistence type="predicted"/>
<evidence type="ECO:0000313" key="3">
    <source>
        <dbReference type="Proteomes" id="UP000201613"/>
    </source>
</evidence>
<dbReference type="PANTHER" id="PTHR10151">
    <property type="entry name" value="ECTONUCLEOTIDE PYROPHOSPHATASE/PHOSPHODIESTERASE"/>
    <property type="match status" value="1"/>
</dbReference>
<dbReference type="PANTHER" id="PTHR10151:SF120">
    <property type="entry name" value="BIS(5'-ADENOSYL)-TRIPHOSPHATASE"/>
    <property type="match status" value="1"/>
</dbReference>
<dbReference type="Proteomes" id="UP000201613">
    <property type="component" value="Unassembled WGS sequence"/>
</dbReference>
<dbReference type="InterPro" id="IPR017850">
    <property type="entry name" value="Alkaline_phosphatase_core_sf"/>
</dbReference>
<dbReference type="SUPFAM" id="SSF53649">
    <property type="entry name" value="Alkaline phosphatase-like"/>
    <property type="match status" value="1"/>
</dbReference>
<reference evidence="2 3" key="1">
    <citation type="submission" date="2017-05" db="EMBL/GenBank/DDBJ databases">
        <authorList>
            <person name="Song R."/>
            <person name="Chenine A.L."/>
            <person name="Ruprecht R.M."/>
        </authorList>
    </citation>
    <scope>NUCLEOTIDE SEQUENCE [LARGE SCALE GENOMIC DNA]</scope>
    <source>
        <strain evidence="2 3">CECT 8899</strain>
    </source>
</reference>
<evidence type="ECO:0000256" key="1">
    <source>
        <dbReference type="SAM" id="MobiDB-lite"/>
    </source>
</evidence>
<name>A0A238LI27_9RHOB</name>
<dbReference type="RefSeq" id="WP_211096220.1">
    <property type="nucleotide sequence ID" value="NZ_FXZK01000008.1"/>
</dbReference>
<dbReference type="Gene3D" id="3.40.720.10">
    <property type="entry name" value="Alkaline Phosphatase, subunit A"/>
    <property type="match status" value="2"/>
</dbReference>
<accession>A0A238LI27</accession>
<dbReference type="GO" id="GO:0016787">
    <property type="term" value="F:hydrolase activity"/>
    <property type="evidence" value="ECO:0007669"/>
    <property type="project" value="UniProtKB-ARBA"/>
</dbReference>